<proteinExistence type="predicted"/>
<dbReference type="Pfam" id="PF24764">
    <property type="entry name" value="rva_4"/>
    <property type="match status" value="1"/>
</dbReference>
<protein>
    <recommendedName>
        <fullName evidence="1">Integrase core domain-containing protein</fullName>
    </recommendedName>
</protein>
<dbReference type="PANTHER" id="PTHR46791">
    <property type="entry name" value="EXPRESSED PROTEIN"/>
    <property type="match status" value="1"/>
</dbReference>
<dbReference type="KEGG" id="ache:ACHE_51274S"/>
<accession>A0A7R7VST0</accession>
<reference evidence="2" key="1">
    <citation type="submission" date="2021-01" db="EMBL/GenBank/DDBJ databases">
        <authorList>
            <consortium name="Aspergillus chevalieri M1 genome sequencing consortium"/>
            <person name="Kazuki M."/>
            <person name="Futagami T."/>
        </authorList>
    </citation>
    <scope>NUCLEOTIDE SEQUENCE</scope>
    <source>
        <strain evidence="2">M1</strain>
    </source>
</reference>
<dbReference type="InterPro" id="IPR058913">
    <property type="entry name" value="Integrase_dom_put"/>
</dbReference>
<reference evidence="2" key="2">
    <citation type="submission" date="2021-02" db="EMBL/GenBank/DDBJ databases">
        <title>Aspergillus chevalieri M1 genome sequence.</title>
        <authorList>
            <person name="Kadooka C."/>
            <person name="Mori K."/>
            <person name="Futagami T."/>
        </authorList>
    </citation>
    <scope>NUCLEOTIDE SEQUENCE</scope>
    <source>
        <strain evidence="2">M1</strain>
    </source>
</reference>
<dbReference type="Proteomes" id="UP000637239">
    <property type="component" value="Chromosome 5"/>
</dbReference>
<evidence type="ECO:0000313" key="3">
    <source>
        <dbReference type="Proteomes" id="UP000637239"/>
    </source>
</evidence>
<dbReference type="Gene3D" id="3.30.420.10">
    <property type="entry name" value="Ribonuclease H-like superfamily/Ribonuclease H"/>
    <property type="match status" value="1"/>
</dbReference>
<dbReference type="GO" id="GO:0003676">
    <property type="term" value="F:nucleic acid binding"/>
    <property type="evidence" value="ECO:0007669"/>
    <property type="project" value="InterPro"/>
</dbReference>
<dbReference type="GeneID" id="66984434"/>
<keyword evidence="3" id="KW-1185">Reference proteome</keyword>
<organism evidence="2 3">
    <name type="scientific">Aspergillus chevalieri</name>
    <name type="common">Eurotium chevalieri</name>
    <dbReference type="NCBI Taxonomy" id="182096"/>
    <lineage>
        <taxon>Eukaryota</taxon>
        <taxon>Fungi</taxon>
        <taxon>Dikarya</taxon>
        <taxon>Ascomycota</taxon>
        <taxon>Pezizomycotina</taxon>
        <taxon>Eurotiomycetes</taxon>
        <taxon>Eurotiomycetidae</taxon>
        <taxon>Eurotiales</taxon>
        <taxon>Aspergillaceae</taxon>
        <taxon>Aspergillus</taxon>
        <taxon>Aspergillus subgen. Aspergillus</taxon>
    </lineage>
</organism>
<feature type="domain" description="Integrase core" evidence="1">
    <location>
        <begin position="151"/>
        <end position="331"/>
    </location>
</feature>
<dbReference type="PANTHER" id="PTHR46791:SF5">
    <property type="entry name" value="CLR5 DOMAIN-CONTAINING PROTEIN-RELATED"/>
    <property type="match status" value="1"/>
</dbReference>
<sequence>MKTSARTVRRRLKEWGCTQRFPIPDTPQLRARISALFFEYCASDKEIIYILEKEGYQISSYGLSVLRARLGLTRRVSRFNREEADERLLNIVQKELDKGAIEGYGRGYLYSHFRNQMHCISRDRLFAAVKQLDPDGVYRRANDLQRHRGEYIVPGPNWLWSIDGHCKLNFYGIEIYAAIDAYSRYITWIYIGISGRTAISILVQFLTTLQKEGVHPQRIRSDRGTETPLLAAAQHAFMKRHVADISFRDCYWYGTSTANQRIESWWGQLTGGLLFRWRDYFQRLHSEHLFEPDNLADKIALLAIYIPILRQEVQAFARMWNMHTIRKQPNRPNAVHGKPIMLYFYPQDPCIQNYGLKPDPQLLQELTDQTASYDLNEYLPSETKNWCNEKLTAFGHRREPDDIDSVDITGDGKDIAADDNNFIGDLDSQF</sequence>
<dbReference type="InterPro" id="IPR036397">
    <property type="entry name" value="RNaseH_sf"/>
</dbReference>
<name>A0A7R7VST0_ASPCH</name>
<dbReference type="SUPFAM" id="SSF53098">
    <property type="entry name" value="Ribonuclease H-like"/>
    <property type="match status" value="1"/>
</dbReference>
<dbReference type="AlphaFoldDB" id="A0A7R7VST0"/>
<dbReference type="InterPro" id="IPR012337">
    <property type="entry name" value="RNaseH-like_sf"/>
</dbReference>
<evidence type="ECO:0000259" key="1">
    <source>
        <dbReference type="Pfam" id="PF24764"/>
    </source>
</evidence>
<evidence type="ECO:0000313" key="2">
    <source>
        <dbReference type="EMBL" id="BCR90076.1"/>
    </source>
</evidence>
<dbReference type="RefSeq" id="XP_043138598.1">
    <property type="nucleotide sequence ID" value="XM_043281084.1"/>
</dbReference>
<gene>
    <name evidence="2" type="ORF">ACHE_51274S</name>
</gene>
<dbReference type="EMBL" id="AP024420">
    <property type="protein sequence ID" value="BCR90076.1"/>
    <property type="molecule type" value="Genomic_DNA"/>
</dbReference>